<evidence type="ECO:0000256" key="8">
    <source>
        <dbReference type="ARBA" id="ARBA00022741"/>
    </source>
</evidence>
<dbReference type="PANTHER" id="PTHR23033:SF50">
    <property type="entry name" value="HEXOSYLTRANSFERASE"/>
    <property type="match status" value="1"/>
</dbReference>
<evidence type="ECO:0000256" key="7">
    <source>
        <dbReference type="ARBA" id="ARBA00022692"/>
    </source>
</evidence>
<evidence type="ECO:0000256" key="11">
    <source>
        <dbReference type="ARBA" id="ARBA00023136"/>
    </source>
</evidence>
<keyword evidence="14" id="KW-1185">Reference proteome</keyword>
<comment type="pathway">
    <text evidence="2">Protein modification; protein glycosylation.</text>
</comment>
<proteinExistence type="inferred from homology"/>
<dbReference type="EC" id="2.4.1.122" evidence="4"/>
<gene>
    <name evidence="13" type="ORF">SCF082_LOCUS48782</name>
</gene>
<keyword evidence="11" id="KW-0472">Membrane</keyword>
<dbReference type="Gene3D" id="3.90.550.50">
    <property type="match status" value="1"/>
</dbReference>
<comment type="similarity">
    <text evidence="3">Belongs to the glycosyltransferase 31 family. Beta3-Gal-T subfamily.</text>
</comment>
<keyword evidence="5" id="KW-0328">Glycosyltransferase</keyword>
<protein>
    <recommendedName>
        <fullName evidence="4">N-acetylgalactosaminide beta-1,3-galactosyltransferase</fullName>
        <ecNumber evidence="4">2.4.1.122</ecNumber>
    </recommendedName>
</protein>
<comment type="caution">
    <text evidence="13">The sequence shown here is derived from an EMBL/GenBank/DDBJ whole genome shotgun (WGS) entry which is preliminary data.</text>
</comment>
<keyword evidence="10" id="KW-1133">Transmembrane helix</keyword>
<reference evidence="13 14" key="1">
    <citation type="submission" date="2024-02" db="EMBL/GenBank/DDBJ databases">
        <authorList>
            <person name="Chen Y."/>
            <person name="Shah S."/>
            <person name="Dougan E. K."/>
            <person name="Thang M."/>
            <person name="Chan C."/>
        </authorList>
    </citation>
    <scope>NUCLEOTIDE SEQUENCE [LARGE SCALE GENOMIC DNA]</scope>
</reference>
<evidence type="ECO:0000256" key="2">
    <source>
        <dbReference type="ARBA" id="ARBA00004922"/>
    </source>
</evidence>
<dbReference type="EMBL" id="CAXAMM010042390">
    <property type="protein sequence ID" value="CAK9104535.1"/>
    <property type="molecule type" value="Genomic_DNA"/>
</dbReference>
<evidence type="ECO:0000256" key="5">
    <source>
        <dbReference type="ARBA" id="ARBA00022676"/>
    </source>
</evidence>
<feature type="domain" description="Fringe-like glycosyltransferase" evidence="12">
    <location>
        <begin position="70"/>
        <end position="163"/>
    </location>
</feature>
<name>A0ABP0RV64_9DINO</name>
<keyword evidence="9" id="KW-0735">Signal-anchor</keyword>
<evidence type="ECO:0000256" key="10">
    <source>
        <dbReference type="ARBA" id="ARBA00022989"/>
    </source>
</evidence>
<dbReference type="Proteomes" id="UP001642464">
    <property type="component" value="Unassembled WGS sequence"/>
</dbReference>
<dbReference type="Pfam" id="PF02434">
    <property type="entry name" value="Fringe"/>
    <property type="match status" value="1"/>
</dbReference>
<evidence type="ECO:0000313" key="14">
    <source>
        <dbReference type="Proteomes" id="UP001642464"/>
    </source>
</evidence>
<dbReference type="PANTHER" id="PTHR23033">
    <property type="entry name" value="BETA1,3-GALACTOSYLTRANSFERASE"/>
    <property type="match status" value="1"/>
</dbReference>
<evidence type="ECO:0000256" key="3">
    <source>
        <dbReference type="ARBA" id="ARBA00006462"/>
    </source>
</evidence>
<accession>A0ABP0RV64</accession>
<comment type="subcellular location">
    <subcellularLocation>
        <location evidence="1">Membrane</location>
        <topology evidence="1">Single-pass type II membrane protein</topology>
    </subcellularLocation>
</comment>
<keyword evidence="8" id="KW-0547">Nucleotide-binding</keyword>
<evidence type="ECO:0000259" key="12">
    <source>
        <dbReference type="Pfam" id="PF02434"/>
    </source>
</evidence>
<evidence type="ECO:0000256" key="6">
    <source>
        <dbReference type="ARBA" id="ARBA00022679"/>
    </source>
</evidence>
<evidence type="ECO:0000313" key="13">
    <source>
        <dbReference type="EMBL" id="CAK9104535.1"/>
    </source>
</evidence>
<dbReference type="InterPro" id="IPR003378">
    <property type="entry name" value="Fringe-like_glycosylTrfase"/>
</dbReference>
<sequence length="294" mass="32491">MAGVDFVTRWDSALAQRDTFFVSKQPLSLLLDGQTFLLETDLDTDYAHLPVRTFLLFEGLGRPEWAGACDWYMKADADSFLNVPLIEQRLRCFDPEENWFLGVPQVAHSTHGVMTRFASGGAGYVISRGLLPRLANWAPFCLLQLLQHAGGTGMEDVSLAGCIWKWGRIEVTSYADYETEVITSEAALNRTRVTEVHGPNESLTVPPCTMVVHSVAAEQLPTVHMNVQRARAQRVERGGGKCVLDPAKLAHGASMVLSPEQESDSGYQWAVYNPREYQALLSCSEAQALDNATL</sequence>
<organism evidence="13 14">
    <name type="scientific">Durusdinium trenchii</name>
    <dbReference type="NCBI Taxonomy" id="1381693"/>
    <lineage>
        <taxon>Eukaryota</taxon>
        <taxon>Sar</taxon>
        <taxon>Alveolata</taxon>
        <taxon>Dinophyceae</taxon>
        <taxon>Suessiales</taxon>
        <taxon>Symbiodiniaceae</taxon>
        <taxon>Durusdinium</taxon>
    </lineage>
</organism>
<evidence type="ECO:0000256" key="9">
    <source>
        <dbReference type="ARBA" id="ARBA00022968"/>
    </source>
</evidence>
<keyword evidence="6" id="KW-0808">Transferase</keyword>
<evidence type="ECO:0000256" key="4">
    <source>
        <dbReference type="ARBA" id="ARBA00012557"/>
    </source>
</evidence>
<evidence type="ECO:0000256" key="1">
    <source>
        <dbReference type="ARBA" id="ARBA00004606"/>
    </source>
</evidence>
<dbReference type="InterPro" id="IPR026050">
    <property type="entry name" value="C1GALT1/C1GALT1_chp1"/>
</dbReference>
<keyword evidence="7" id="KW-0812">Transmembrane</keyword>